<dbReference type="AlphaFoldDB" id="A0A1I7TC26"/>
<protein>
    <recommendedName>
        <fullName evidence="1">Argonaute protein hrde-1/Nuclear RNAi defective-3 protein-like N-terminal domain-containing protein</fullName>
    </recommendedName>
</protein>
<dbReference type="InterPro" id="IPR056992">
    <property type="entry name" value="HRDE1/NRDE-3-like_N"/>
</dbReference>
<dbReference type="Pfam" id="PF25128">
    <property type="entry name" value="HRDE1_NRDE3_N"/>
    <property type="match status" value="1"/>
</dbReference>
<keyword evidence="2" id="KW-1185">Reference proteome</keyword>
<sequence>MSSSGTDILKYTYDCATTIYAIDGAYKGGSDEETLRKEDFSEEEWTEKRFQTSRLSYSSHLRHQFIFIS</sequence>
<dbReference type="STRING" id="1561998.A0A1I7TC26"/>
<accession>A0A1I7TC26</accession>
<feature type="domain" description="Argonaute protein hrde-1/Nuclear RNAi defective-3 protein-like N-terminal" evidence="1">
    <location>
        <begin position="4"/>
        <end position="46"/>
    </location>
</feature>
<name>A0A1I7TC26_9PELO</name>
<reference evidence="3" key="1">
    <citation type="submission" date="2016-11" db="UniProtKB">
        <authorList>
            <consortium name="WormBaseParasite"/>
        </authorList>
    </citation>
    <scope>IDENTIFICATION</scope>
</reference>
<dbReference type="Proteomes" id="UP000095282">
    <property type="component" value="Unplaced"/>
</dbReference>
<evidence type="ECO:0000313" key="2">
    <source>
        <dbReference type="Proteomes" id="UP000095282"/>
    </source>
</evidence>
<evidence type="ECO:0000313" key="3">
    <source>
        <dbReference type="WBParaSite" id="Csp11.Scaffold577.g4484.t1"/>
    </source>
</evidence>
<evidence type="ECO:0000259" key="1">
    <source>
        <dbReference type="Pfam" id="PF25128"/>
    </source>
</evidence>
<proteinExistence type="predicted"/>
<dbReference type="WBParaSite" id="Csp11.Scaffold577.g4484.t1">
    <property type="protein sequence ID" value="Csp11.Scaffold577.g4484.t1"/>
    <property type="gene ID" value="Csp11.Scaffold577.g4484"/>
</dbReference>
<organism evidence="2 3">
    <name type="scientific">Caenorhabditis tropicalis</name>
    <dbReference type="NCBI Taxonomy" id="1561998"/>
    <lineage>
        <taxon>Eukaryota</taxon>
        <taxon>Metazoa</taxon>
        <taxon>Ecdysozoa</taxon>
        <taxon>Nematoda</taxon>
        <taxon>Chromadorea</taxon>
        <taxon>Rhabditida</taxon>
        <taxon>Rhabditina</taxon>
        <taxon>Rhabditomorpha</taxon>
        <taxon>Rhabditoidea</taxon>
        <taxon>Rhabditidae</taxon>
        <taxon>Peloderinae</taxon>
        <taxon>Caenorhabditis</taxon>
    </lineage>
</organism>